<gene>
    <name evidence="1" type="ORF">EK21DRAFT_60054</name>
</gene>
<dbReference type="EMBL" id="ML978170">
    <property type="protein sequence ID" value="KAF2032773.1"/>
    <property type="molecule type" value="Genomic_DNA"/>
</dbReference>
<keyword evidence="2" id="KW-1185">Reference proteome</keyword>
<dbReference type="AlphaFoldDB" id="A0A9P4HDY5"/>
<organism evidence="1 2">
    <name type="scientific">Setomelanomma holmii</name>
    <dbReference type="NCBI Taxonomy" id="210430"/>
    <lineage>
        <taxon>Eukaryota</taxon>
        <taxon>Fungi</taxon>
        <taxon>Dikarya</taxon>
        <taxon>Ascomycota</taxon>
        <taxon>Pezizomycotina</taxon>
        <taxon>Dothideomycetes</taxon>
        <taxon>Pleosporomycetidae</taxon>
        <taxon>Pleosporales</taxon>
        <taxon>Pleosporineae</taxon>
        <taxon>Phaeosphaeriaceae</taxon>
        <taxon>Setomelanomma</taxon>
    </lineage>
</organism>
<reference evidence="1" key="1">
    <citation type="journal article" date="2020" name="Stud. Mycol.">
        <title>101 Dothideomycetes genomes: a test case for predicting lifestyles and emergence of pathogens.</title>
        <authorList>
            <person name="Haridas S."/>
            <person name="Albert R."/>
            <person name="Binder M."/>
            <person name="Bloem J."/>
            <person name="Labutti K."/>
            <person name="Salamov A."/>
            <person name="Andreopoulos B."/>
            <person name="Baker S."/>
            <person name="Barry K."/>
            <person name="Bills G."/>
            <person name="Bluhm B."/>
            <person name="Cannon C."/>
            <person name="Castanera R."/>
            <person name="Culley D."/>
            <person name="Daum C."/>
            <person name="Ezra D."/>
            <person name="Gonzalez J."/>
            <person name="Henrissat B."/>
            <person name="Kuo A."/>
            <person name="Liang C."/>
            <person name="Lipzen A."/>
            <person name="Lutzoni F."/>
            <person name="Magnuson J."/>
            <person name="Mondo S."/>
            <person name="Nolan M."/>
            <person name="Ohm R."/>
            <person name="Pangilinan J."/>
            <person name="Park H.-J."/>
            <person name="Ramirez L."/>
            <person name="Alfaro M."/>
            <person name="Sun H."/>
            <person name="Tritt A."/>
            <person name="Yoshinaga Y."/>
            <person name="Zwiers L.-H."/>
            <person name="Turgeon B."/>
            <person name="Goodwin S."/>
            <person name="Spatafora J."/>
            <person name="Crous P."/>
            <person name="Grigoriev I."/>
        </authorList>
    </citation>
    <scope>NUCLEOTIDE SEQUENCE</scope>
    <source>
        <strain evidence="1">CBS 110217</strain>
    </source>
</reference>
<feature type="non-terminal residue" evidence="1">
    <location>
        <position position="1"/>
    </location>
</feature>
<sequence>ELRNRIYHLAQEATFDADEFELPPLLAKQTTTATKKITSSRNTGRKFFSLTQTCKHIRSEYRPIWLRNSTIRLDFNDLEAFIRTYYPNVDDYCNAPKLLAIAWDHDKMKEEDILLDIAPLFRLRAFCSTFVATFVCRRLLDGDLPNAVCEECGHSLRCGCETYCDHSDALEDIFAGLFWAYGCMKDLNQLLANPNDCWLQTLRDAAKHETMEIECTIDVDEQRLVVYIRFQKDEGPPLLSKETLYSGAIRYLEQMGFLTMKNRENFDFILGVETGKFTTRDGDNLVPTYNQIEVPGNVEAE</sequence>
<comment type="caution">
    <text evidence="1">The sequence shown here is derived from an EMBL/GenBank/DDBJ whole genome shotgun (WGS) entry which is preliminary data.</text>
</comment>
<protein>
    <submittedName>
        <fullName evidence="1">Uncharacterized protein</fullName>
    </submittedName>
</protein>
<proteinExistence type="predicted"/>
<evidence type="ECO:0000313" key="2">
    <source>
        <dbReference type="Proteomes" id="UP000799777"/>
    </source>
</evidence>
<accession>A0A9P4HDY5</accession>
<name>A0A9P4HDY5_9PLEO</name>
<dbReference type="OrthoDB" id="3766937at2759"/>
<dbReference type="Proteomes" id="UP000799777">
    <property type="component" value="Unassembled WGS sequence"/>
</dbReference>
<evidence type="ECO:0000313" key="1">
    <source>
        <dbReference type="EMBL" id="KAF2032773.1"/>
    </source>
</evidence>